<accession>A0ABQ5QUQ4</accession>
<feature type="compositionally biased region" description="Pro residues" evidence="1">
    <location>
        <begin position="393"/>
        <end position="403"/>
    </location>
</feature>
<feature type="transmembrane region" description="Helical" evidence="2">
    <location>
        <begin position="112"/>
        <end position="131"/>
    </location>
</feature>
<feature type="region of interest" description="Disordered" evidence="1">
    <location>
        <begin position="393"/>
        <end position="414"/>
    </location>
</feature>
<comment type="caution">
    <text evidence="3">The sequence shown here is derived from an EMBL/GenBank/DDBJ whole genome shotgun (WGS) entry which is preliminary data.</text>
</comment>
<feature type="transmembrane region" description="Helical" evidence="2">
    <location>
        <begin position="51"/>
        <end position="73"/>
    </location>
</feature>
<evidence type="ECO:0000313" key="4">
    <source>
        <dbReference type="Proteomes" id="UP001144280"/>
    </source>
</evidence>
<keyword evidence="4" id="KW-1185">Reference proteome</keyword>
<gene>
    <name evidence="3" type="ORF">Pa4123_30220</name>
</gene>
<keyword evidence="2" id="KW-1133">Transmembrane helix</keyword>
<evidence type="ECO:0008006" key="5">
    <source>
        <dbReference type="Google" id="ProtNLM"/>
    </source>
</evidence>
<feature type="transmembrane region" description="Helical" evidence="2">
    <location>
        <begin position="169"/>
        <end position="189"/>
    </location>
</feature>
<feature type="transmembrane region" description="Helical" evidence="2">
    <location>
        <begin position="366"/>
        <end position="387"/>
    </location>
</feature>
<organism evidence="3 4">
    <name type="scientific">Phytohabitans aurantiacus</name>
    <dbReference type="NCBI Taxonomy" id="3016789"/>
    <lineage>
        <taxon>Bacteria</taxon>
        <taxon>Bacillati</taxon>
        <taxon>Actinomycetota</taxon>
        <taxon>Actinomycetes</taxon>
        <taxon>Micromonosporales</taxon>
        <taxon>Micromonosporaceae</taxon>
    </lineage>
</organism>
<evidence type="ECO:0000256" key="2">
    <source>
        <dbReference type="SAM" id="Phobius"/>
    </source>
</evidence>
<proteinExistence type="predicted"/>
<feature type="transmembrane region" description="Helical" evidence="2">
    <location>
        <begin position="85"/>
        <end position="106"/>
    </location>
</feature>
<feature type="transmembrane region" description="Helical" evidence="2">
    <location>
        <begin position="273"/>
        <end position="293"/>
    </location>
</feature>
<feature type="transmembrane region" description="Helical" evidence="2">
    <location>
        <begin position="343"/>
        <end position="360"/>
    </location>
</feature>
<dbReference type="EMBL" id="BSDI01000012">
    <property type="protein sequence ID" value="GLH97747.1"/>
    <property type="molecule type" value="Genomic_DNA"/>
</dbReference>
<reference evidence="3" key="1">
    <citation type="submission" date="2022-12" db="EMBL/GenBank/DDBJ databases">
        <title>New Phytohabitans aurantiacus sp. RD004123 nov., an actinomycete isolated from soil.</title>
        <authorList>
            <person name="Triningsih D.W."/>
            <person name="Harunari E."/>
            <person name="Igarashi Y."/>
        </authorList>
    </citation>
    <scope>NUCLEOTIDE SEQUENCE</scope>
    <source>
        <strain evidence="3">RD004123</strain>
    </source>
</reference>
<evidence type="ECO:0000313" key="3">
    <source>
        <dbReference type="EMBL" id="GLH97747.1"/>
    </source>
</evidence>
<dbReference type="Proteomes" id="UP001144280">
    <property type="component" value="Unassembled WGS sequence"/>
</dbReference>
<name>A0ABQ5QUQ4_9ACTN</name>
<sequence length="414" mass="41268">MASSTRAASLGRAGAVVTAANVVVNLAAYLVPLLGARYLTSDDLGALATAMALFAIATVPGVGLQTAIAVSVARGENPANLGRMSWTTATFCGVPLLLATPILVPVLDLPVAVPPLLAAMTVPVVLACRSLGEMQGRSQFSKLAVGLALVAFGRYAGVVIGLAAGLGLVGSLVVGLAVAWLALPVVARLSHAPHVTTSGRLGGGAVFTAASATLAMLVASYADLILARTVLPAAASGAYAVGAVLTRGAIWAPQVITMLALPRLAQGHRRTLMTGLGLVAGAGLALVGLTAVASELAVRVVGGADYLYLTADAPWFAALGAVYAIIFFLLNAQIAASARWPSAPLWIAVAALPPAILVLGRPSIGSVLACALTVAVAAGTAMLVRVLHTAPAPPAPSSVPSPPSSADQGQTHVI</sequence>
<feature type="transmembrane region" description="Helical" evidence="2">
    <location>
        <begin position="12"/>
        <end position="31"/>
    </location>
</feature>
<keyword evidence="2" id="KW-0472">Membrane</keyword>
<evidence type="ECO:0000256" key="1">
    <source>
        <dbReference type="SAM" id="MobiDB-lite"/>
    </source>
</evidence>
<feature type="transmembrane region" description="Helical" evidence="2">
    <location>
        <begin position="201"/>
        <end position="226"/>
    </location>
</feature>
<feature type="transmembrane region" description="Helical" evidence="2">
    <location>
        <begin position="238"/>
        <end position="261"/>
    </location>
</feature>
<protein>
    <recommendedName>
        <fullName evidence="5">Polysaccharide biosynthesis protein</fullName>
    </recommendedName>
</protein>
<feature type="transmembrane region" description="Helical" evidence="2">
    <location>
        <begin position="313"/>
        <end position="331"/>
    </location>
</feature>
<dbReference type="RefSeq" id="WP_281895920.1">
    <property type="nucleotide sequence ID" value="NZ_BSDI01000012.1"/>
</dbReference>
<keyword evidence="2" id="KW-0812">Transmembrane</keyword>